<dbReference type="Proteomes" id="UP001252186">
    <property type="component" value="Unassembled WGS sequence"/>
</dbReference>
<reference evidence="1 2" key="1">
    <citation type="submission" date="2023-09" db="EMBL/GenBank/DDBJ databases">
        <authorList>
            <person name="Rey-Velasco X."/>
        </authorList>
    </citation>
    <scope>NUCLEOTIDE SEQUENCE [LARGE SCALE GENOMIC DNA]</scope>
    <source>
        <strain evidence="1 2">P050</strain>
    </source>
</reference>
<organism evidence="1 2">
    <name type="scientific">Urechidicola vernalis</name>
    <dbReference type="NCBI Taxonomy" id="3075600"/>
    <lineage>
        <taxon>Bacteria</taxon>
        <taxon>Pseudomonadati</taxon>
        <taxon>Bacteroidota</taxon>
        <taxon>Flavobacteriia</taxon>
        <taxon>Flavobacteriales</taxon>
        <taxon>Flavobacteriaceae</taxon>
        <taxon>Urechidicola</taxon>
    </lineage>
</organism>
<comment type="caution">
    <text evidence="1">The sequence shown here is derived from an EMBL/GenBank/DDBJ whole genome shotgun (WGS) entry which is preliminary data.</text>
</comment>
<sequence>MSFELKFLKNRVIANFEGELKAYEIKDAFIDIVENVSIKKLDLLIFDFTEIISYTPPKDYLETLRLITLFSSTWNPQIKVAIIALETNIKMVMNEVIKRQEEFTWEFKLFDKLESGTRWCEQNVAK</sequence>
<keyword evidence="2" id="KW-1185">Reference proteome</keyword>
<name>A0ABU2Y2B2_9FLAO</name>
<gene>
    <name evidence="1" type="ORF">RM519_02855</name>
</gene>
<proteinExistence type="predicted"/>
<evidence type="ECO:0008006" key="3">
    <source>
        <dbReference type="Google" id="ProtNLM"/>
    </source>
</evidence>
<dbReference type="RefSeq" id="WP_311592015.1">
    <property type="nucleotide sequence ID" value="NZ_JAVRHV010000001.1"/>
</dbReference>
<evidence type="ECO:0000313" key="1">
    <source>
        <dbReference type="EMBL" id="MDT0552177.1"/>
    </source>
</evidence>
<evidence type="ECO:0000313" key="2">
    <source>
        <dbReference type="Proteomes" id="UP001252186"/>
    </source>
</evidence>
<accession>A0ABU2Y2B2</accession>
<protein>
    <recommendedName>
        <fullName evidence="3">STAS/SEC14 domain-containing protein</fullName>
    </recommendedName>
</protein>
<dbReference type="EMBL" id="JAVRHV010000001">
    <property type="protein sequence ID" value="MDT0552177.1"/>
    <property type="molecule type" value="Genomic_DNA"/>
</dbReference>